<feature type="compositionally biased region" description="Pro residues" evidence="4">
    <location>
        <begin position="588"/>
        <end position="600"/>
    </location>
</feature>
<protein>
    <submittedName>
        <fullName evidence="5">Tubulin polyglutamylase TTLL5</fullName>
    </submittedName>
</protein>
<dbReference type="GO" id="GO:0036064">
    <property type="term" value="C:ciliary basal body"/>
    <property type="evidence" value="ECO:0007669"/>
    <property type="project" value="TreeGrafter"/>
</dbReference>
<dbReference type="WBParaSite" id="MCU_005751-RE">
    <property type="protein sequence ID" value="MCU_005751-RE"/>
    <property type="gene ID" value="MCU_005751"/>
</dbReference>
<sequence length="661" mass="75192">WIGYFGKHLTPNLFRQLKDFQKLNHFPGSFELGRKDRLTVNLGKMRTRFGVSEYNFYPTTFILPRELTRLRETWKKDTGVHPSCPTKRGCARWIIKPPASARGIGVHLVNKFAEISKRKKSIAQAYISEPYLINGHKFDLRLYVYASSVDPLRLYIHKNGLVRFASQKYSNLQLHVANRFVHLTNYSVNKRNSNYLQCNSSAEKESHKWPLQVLWRYLEKEGHDTAKLWTSIKYIVFKTMASAVAKMASLVLHNVARRESVHELFGFDILIDSHLRPWLLEVNISPSLHTSSQLDNTIKSEVVVDMFNLAGFRVPPKSVRGEPKHRTNTFNQSRKQPNETGNGTTAFGDVSNPSNTVEVEEEQMPIHRAEQLRYNLTEMERMKHRLFTVRAQSLTDMKTILDNPTTDDVLMLANTLNEWYRASLGHFERIFPQHGPESSRLITFIDSMGCDGLNFGPGRLGSPRYYDVLLHQFLEKYGTSVQEDESGSTKLDAFFRQESPQTQCKTRDQTLSQLSKKLGVSVDGINFVAKLADEYLPKIASANPYSLPDDTLNPGLRSSVPTPTSVTPSNPPKAYPSLSASSSLSGRPPMPPKPLPPPLPKVREPASKKASRKPLKSSTWIARPHIDSSIPQTTTTIDDILMKEEEKEAEIGEFMLNWHNL</sequence>
<dbReference type="Pfam" id="PF03133">
    <property type="entry name" value="TTL"/>
    <property type="match status" value="1"/>
</dbReference>
<dbReference type="InterPro" id="IPR004344">
    <property type="entry name" value="TTL/TTLL_fam"/>
</dbReference>
<evidence type="ECO:0000256" key="1">
    <source>
        <dbReference type="ARBA" id="ARBA00022598"/>
    </source>
</evidence>
<dbReference type="PANTHER" id="PTHR12241:SF162">
    <property type="entry name" value="TUBULIN MONOGLUTAMYLASE TTLL4"/>
    <property type="match status" value="1"/>
</dbReference>
<evidence type="ECO:0000313" key="5">
    <source>
        <dbReference type="WBParaSite" id="MCU_005751-RE"/>
    </source>
</evidence>
<keyword evidence="3" id="KW-0067">ATP-binding</keyword>
<evidence type="ECO:0000256" key="2">
    <source>
        <dbReference type="ARBA" id="ARBA00022741"/>
    </source>
</evidence>
<dbReference type="PANTHER" id="PTHR12241">
    <property type="entry name" value="TUBULIN POLYGLUTAMYLASE"/>
    <property type="match status" value="1"/>
</dbReference>
<keyword evidence="1" id="KW-0436">Ligase</keyword>
<dbReference type="AlphaFoldDB" id="A0A5K3F9I0"/>
<evidence type="ECO:0000256" key="3">
    <source>
        <dbReference type="ARBA" id="ARBA00022840"/>
    </source>
</evidence>
<feature type="compositionally biased region" description="Low complexity" evidence="4">
    <location>
        <begin position="558"/>
        <end position="568"/>
    </location>
</feature>
<reference evidence="5" key="1">
    <citation type="submission" date="2019-11" db="UniProtKB">
        <authorList>
            <consortium name="WormBaseParasite"/>
        </authorList>
    </citation>
    <scope>IDENTIFICATION</scope>
</reference>
<organism evidence="5">
    <name type="scientific">Mesocestoides corti</name>
    <name type="common">Flatworm</name>
    <dbReference type="NCBI Taxonomy" id="53468"/>
    <lineage>
        <taxon>Eukaryota</taxon>
        <taxon>Metazoa</taxon>
        <taxon>Spiralia</taxon>
        <taxon>Lophotrochozoa</taxon>
        <taxon>Platyhelminthes</taxon>
        <taxon>Cestoda</taxon>
        <taxon>Eucestoda</taxon>
        <taxon>Cyclophyllidea</taxon>
        <taxon>Mesocestoididae</taxon>
        <taxon>Mesocestoides</taxon>
    </lineage>
</organism>
<evidence type="ECO:0000256" key="4">
    <source>
        <dbReference type="SAM" id="MobiDB-lite"/>
    </source>
</evidence>
<dbReference type="Gene3D" id="3.30.470.20">
    <property type="entry name" value="ATP-grasp fold, B domain"/>
    <property type="match status" value="1"/>
</dbReference>
<dbReference type="PROSITE" id="PS51221">
    <property type="entry name" value="TTL"/>
    <property type="match status" value="1"/>
</dbReference>
<feature type="region of interest" description="Disordered" evidence="4">
    <location>
        <begin position="317"/>
        <end position="363"/>
    </location>
</feature>
<dbReference type="GO" id="GO:0070740">
    <property type="term" value="F:tubulin-glutamic acid ligase activity"/>
    <property type="evidence" value="ECO:0007669"/>
    <property type="project" value="TreeGrafter"/>
</dbReference>
<dbReference type="GO" id="GO:0000226">
    <property type="term" value="P:microtubule cytoskeleton organization"/>
    <property type="evidence" value="ECO:0007669"/>
    <property type="project" value="TreeGrafter"/>
</dbReference>
<feature type="region of interest" description="Disordered" evidence="4">
    <location>
        <begin position="546"/>
        <end position="632"/>
    </location>
</feature>
<feature type="compositionally biased region" description="Polar residues" evidence="4">
    <location>
        <begin position="328"/>
        <end position="357"/>
    </location>
</feature>
<proteinExistence type="predicted"/>
<keyword evidence="2" id="KW-0547">Nucleotide-binding</keyword>
<name>A0A5K3F9I0_MESCO</name>
<dbReference type="GO" id="GO:0015631">
    <property type="term" value="F:tubulin binding"/>
    <property type="evidence" value="ECO:0007669"/>
    <property type="project" value="TreeGrafter"/>
</dbReference>
<accession>A0A5K3F9I0</accession>
<dbReference type="GO" id="GO:0005524">
    <property type="term" value="F:ATP binding"/>
    <property type="evidence" value="ECO:0007669"/>
    <property type="project" value="UniProtKB-KW"/>
</dbReference>
<dbReference type="SUPFAM" id="SSF56059">
    <property type="entry name" value="Glutathione synthetase ATP-binding domain-like"/>
    <property type="match status" value="1"/>
</dbReference>